<reference evidence="1 3" key="3">
    <citation type="journal article" date="2021" name="BMC Genomics">
        <title>Genome-resolved metagenome and metatranscriptome analyses of thermophilic composting reveal key bacterial players and their metabolic interactions.</title>
        <authorList>
            <person name="Braga L.P.P."/>
            <person name="Pereira R.V."/>
            <person name="Martins L.F."/>
            <person name="Moura L.M.S."/>
            <person name="Sanchez F.B."/>
            <person name="Patane J.S.L."/>
            <person name="da Silva A.M."/>
            <person name="Setubal J.C."/>
        </authorList>
    </citation>
    <scope>NUCLEOTIDE SEQUENCE [LARGE SCALE GENOMIC DNA]</scope>
    <source>
        <strain evidence="1">ZC4RG45</strain>
    </source>
</reference>
<dbReference type="STRING" id="1111738.GCA_000427905_00823"/>
<name>A0A2W4J421_9PSEU</name>
<dbReference type="EMBL" id="QGUI01000623">
    <property type="protein sequence ID" value="PZM94090.1"/>
    <property type="molecule type" value="Genomic_DNA"/>
</dbReference>
<proteinExistence type="predicted"/>
<reference evidence="2" key="1">
    <citation type="submission" date="2018-05" db="EMBL/GenBank/DDBJ databases">
        <authorList>
            <person name="Lanie J.A."/>
            <person name="Ng W.-L."/>
            <person name="Kazmierczak K.M."/>
            <person name="Andrzejewski T.M."/>
            <person name="Davidsen T.M."/>
            <person name="Wayne K.J."/>
            <person name="Tettelin H."/>
            <person name="Glass J.I."/>
            <person name="Rusch D."/>
            <person name="Podicherti R."/>
            <person name="Tsui H.-C.T."/>
            <person name="Winkler M.E."/>
        </authorList>
    </citation>
    <scope>NUCLEOTIDE SEQUENCE</scope>
    <source>
        <strain evidence="2">ZC4RG45</strain>
    </source>
</reference>
<dbReference type="Proteomes" id="UP000249324">
    <property type="component" value="Unassembled WGS sequence"/>
</dbReference>
<evidence type="ECO:0000313" key="2">
    <source>
        <dbReference type="EMBL" id="PZM94090.1"/>
    </source>
</evidence>
<dbReference type="EMBL" id="QGUI02000399">
    <property type="protein sequence ID" value="MFO7194249.1"/>
    <property type="molecule type" value="Genomic_DNA"/>
</dbReference>
<evidence type="ECO:0000313" key="3">
    <source>
        <dbReference type="Proteomes" id="UP000249324"/>
    </source>
</evidence>
<sequence length="209" mass="22797">MDLFETVRQSVMTVLRADHVALDPPPRTLARRALRRHVDRVELRADGVPIGDADGKIDHLHVVVRDVRLTMTWRKPALSIGAARFTAQLGEDQLTALIPLPPGVARMSVTEHGVTLHTVAGLPIDTVVRMDGVHRVHVAPTTPAKVPLLDLIGIDVALPRFPPPAVLDQILRVGRTFDLPELPAGARVDRIEPLAGAMRFSGTVDLLPR</sequence>
<evidence type="ECO:0000313" key="1">
    <source>
        <dbReference type="EMBL" id="MFO7194249.1"/>
    </source>
</evidence>
<comment type="caution">
    <text evidence="2">The sequence shown here is derived from an EMBL/GenBank/DDBJ whole genome shotgun (WGS) entry which is preliminary data.</text>
</comment>
<protein>
    <submittedName>
        <fullName evidence="2">DUF2993 domain-containing protein</fullName>
    </submittedName>
    <submittedName>
        <fullName evidence="1">LmeA family phospholipid-binding protein</fullName>
    </submittedName>
</protein>
<reference evidence="1" key="4">
    <citation type="submission" date="2023-08" db="EMBL/GenBank/DDBJ databases">
        <authorList>
            <person name="Guima S.E.S."/>
            <person name="Martins L.F."/>
            <person name="Silva A.M."/>
            <person name="Setubal J.C."/>
        </authorList>
    </citation>
    <scope>NUCLEOTIDE SEQUENCE</scope>
    <source>
        <strain evidence="1">ZC4RG45</strain>
    </source>
</reference>
<dbReference type="AlphaFoldDB" id="A0A2W4J421"/>
<dbReference type="InterPro" id="IPR021373">
    <property type="entry name" value="DUF2993"/>
</dbReference>
<organism evidence="2">
    <name type="scientific">Thermocrispum agreste</name>
    <dbReference type="NCBI Taxonomy" id="37925"/>
    <lineage>
        <taxon>Bacteria</taxon>
        <taxon>Bacillati</taxon>
        <taxon>Actinomycetota</taxon>
        <taxon>Actinomycetes</taxon>
        <taxon>Pseudonocardiales</taxon>
        <taxon>Pseudonocardiaceae</taxon>
        <taxon>Thermocrispum</taxon>
    </lineage>
</organism>
<dbReference type="Pfam" id="PF11209">
    <property type="entry name" value="LmeA"/>
    <property type="match status" value="1"/>
</dbReference>
<reference evidence="1" key="2">
    <citation type="submission" date="2018-05" db="EMBL/GenBank/DDBJ databases">
        <authorList>
            <person name="Moura L."/>
            <person name="Setubal J.C."/>
        </authorList>
    </citation>
    <scope>NUCLEOTIDE SEQUENCE</scope>
    <source>
        <strain evidence="1">ZC4RG45</strain>
    </source>
</reference>
<gene>
    <name evidence="1" type="ORF">DIU77_018575</name>
    <name evidence="2" type="ORF">DIU77_14790</name>
</gene>
<accession>A0A2W4J421</accession>